<dbReference type="InterPro" id="IPR037518">
    <property type="entry name" value="MPN"/>
</dbReference>
<feature type="domain" description="MPN" evidence="7">
    <location>
        <begin position="103"/>
        <end position="225"/>
    </location>
</feature>
<dbReference type="InterPro" id="IPR020891">
    <property type="entry name" value="UPF0758_CS"/>
</dbReference>
<dbReference type="GO" id="GO:0046872">
    <property type="term" value="F:metal ion binding"/>
    <property type="evidence" value="ECO:0007669"/>
    <property type="project" value="UniProtKB-KW"/>
</dbReference>
<comment type="similarity">
    <text evidence="6">Belongs to the UPF0758 family.</text>
</comment>
<evidence type="ECO:0000313" key="8">
    <source>
        <dbReference type="EMBL" id="CEK09585.1"/>
    </source>
</evidence>
<protein>
    <recommendedName>
        <fullName evidence="7">MPN domain-containing protein</fullName>
    </recommendedName>
</protein>
<gene>
    <name evidence="8" type="ORF">LHA_0490</name>
</gene>
<evidence type="ECO:0000313" key="9">
    <source>
        <dbReference type="Proteomes" id="UP000032803"/>
    </source>
</evidence>
<keyword evidence="9" id="KW-1185">Reference proteome</keyword>
<keyword evidence="4" id="KW-0862">Zinc</keyword>
<sequence>MAQSQVLPQSFRVREKLLSHGAHMLSDAELLAVLISSGNRKKSCMQLALDLIKQLGDLRAILNADPKTFNQVDGLGMVGYVQLQAAREICRRSDFISLQKETQLTNSQQTHTYLKRQLRDQKNEIFVALFLDSQHRVLAYEELFRGTINATNIYPRPIIDRIFKLNAAAVILAHNHPSGIADASPADIAVTTRLSHALELIDVRLLDHLIIGDNEVYSIINSIKWPCH</sequence>
<reference evidence="9" key="1">
    <citation type="submission" date="2014-09" db="EMBL/GenBank/DDBJ databases">
        <authorList>
            <person name="Gomez-Valero L."/>
        </authorList>
    </citation>
    <scope>NUCLEOTIDE SEQUENCE [LARGE SCALE GENOMIC DNA]</scope>
    <source>
        <strain evidence="9">ATCC35250</strain>
    </source>
</reference>
<dbReference type="Proteomes" id="UP000032803">
    <property type="component" value="Chromosome I"/>
</dbReference>
<dbReference type="EMBL" id="LN681225">
    <property type="protein sequence ID" value="CEK09585.1"/>
    <property type="molecule type" value="Genomic_DNA"/>
</dbReference>
<keyword evidence="2" id="KW-0479">Metal-binding</keyword>
<organism evidence="8 9">
    <name type="scientific">Legionella hackeliae</name>
    <dbReference type="NCBI Taxonomy" id="449"/>
    <lineage>
        <taxon>Bacteria</taxon>
        <taxon>Pseudomonadati</taxon>
        <taxon>Pseudomonadota</taxon>
        <taxon>Gammaproteobacteria</taxon>
        <taxon>Legionellales</taxon>
        <taxon>Legionellaceae</taxon>
        <taxon>Legionella</taxon>
    </lineage>
</organism>
<dbReference type="InterPro" id="IPR046778">
    <property type="entry name" value="UPF0758_N"/>
</dbReference>
<dbReference type="PANTHER" id="PTHR30471">
    <property type="entry name" value="DNA REPAIR PROTEIN RADC"/>
    <property type="match status" value="1"/>
</dbReference>
<dbReference type="Gene3D" id="3.40.140.10">
    <property type="entry name" value="Cytidine Deaminase, domain 2"/>
    <property type="match status" value="1"/>
</dbReference>
<keyword evidence="1" id="KW-0645">Protease</keyword>
<dbReference type="PANTHER" id="PTHR30471:SF3">
    <property type="entry name" value="UPF0758 PROTEIN YEES-RELATED"/>
    <property type="match status" value="1"/>
</dbReference>
<dbReference type="Pfam" id="PF04002">
    <property type="entry name" value="RadC"/>
    <property type="match status" value="1"/>
</dbReference>
<dbReference type="GO" id="GO:0006508">
    <property type="term" value="P:proteolysis"/>
    <property type="evidence" value="ECO:0007669"/>
    <property type="project" value="UniProtKB-KW"/>
</dbReference>
<dbReference type="PROSITE" id="PS50249">
    <property type="entry name" value="MPN"/>
    <property type="match status" value="1"/>
</dbReference>
<proteinExistence type="inferred from homology"/>
<dbReference type="OrthoDB" id="9804482at2"/>
<dbReference type="Pfam" id="PF20582">
    <property type="entry name" value="UPF0758_N"/>
    <property type="match status" value="1"/>
</dbReference>
<evidence type="ECO:0000256" key="3">
    <source>
        <dbReference type="ARBA" id="ARBA00022801"/>
    </source>
</evidence>
<dbReference type="InterPro" id="IPR001405">
    <property type="entry name" value="UPF0758"/>
</dbReference>
<dbReference type="InterPro" id="IPR025657">
    <property type="entry name" value="RadC_JAB"/>
</dbReference>
<accession>A0A0A8UL64</accession>
<dbReference type="GO" id="GO:0008237">
    <property type="term" value="F:metallopeptidase activity"/>
    <property type="evidence" value="ECO:0007669"/>
    <property type="project" value="UniProtKB-KW"/>
</dbReference>
<dbReference type="STRING" id="449.LHA_0490"/>
<name>A0A0A8UL64_LEGHA</name>
<keyword evidence="5" id="KW-0482">Metalloprotease</keyword>
<dbReference type="NCBIfam" id="NF000642">
    <property type="entry name" value="PRK00024.1"/>
    <property type="match status" value="1"/>
</dbReference>
<dbReference type="NCBIfam" id="TIGR00608">
    <property type="entry name" value="radc"/>
    <property type="match status" value="1"/>
</dbReference>
<dbReference type="PROSITE" id="PS01302">
    <property type="entry name" value="UPF0758"/>
    <property type="match status" value="1"/>
</dbReference>
<dbReference type="KEGG" id="lha:LHA_0490"/>
<dbReference type="CDD" id="cd08071">
    <property type="entry name" value="MPN_DUF2466"/>
    <property type="match status" value="1"/>
</dbReference>
<evidence type="ECO:0000256" key="1">
    <source>
        <dbReference type="ARBA" id="ARBA00022670"/>
    </source>
</evidence>
<evidence type="ECO:0000259" key="7">
    <source>
        <dbReference type="PROSITE" id="PS50249"/>
    </source>
</evidence>
<dbReference type="RefSeq" id="WP_082060260.1">
    <property type="nucleotide sequence ID" value="NZ_LN681225.1"/>
</dbReference>
<evidence type="ECO:0000256" key="5">
    <source>
        <dbReference type="ARBA" id="ARBA00023049"/>
    </source>
</evidence>
<evidence type="ECO:0000256" key="2">
    <source>
        <dbReference type="ARBA" id="ARBA00022723"/>
    </source>
</evidence>
<dbReference type="HOGENOM" id="CLU_073529_0_2_6"/>
<evidence type="ECO:0000256" key="4">
    <source>
        <dbReference type="ARBA" id="ARBA00022833"/>
    </source>
</evidence>
<evidence type="ECO:0000256" key="6">
    <source>
        <dbReference type="RuleBase" id="RU003797"/>
    </source>
</evidence>
<dbReference type="AlphaFoldDB" id="A0A0A8UL64"/>
<dbReference type="PATRIC" id="fig|449.7.peg.2596"/>
<keyword evidence="3" id="KW-0378">Hydrolase</keyword>